<dbReference type="SUPFAM" id="SSF46955">
    <property type="entry name" value="Putative DNA-binding domain"/>
    <property type="match status" value="1"/>
</dbReference>
<evidence type="ECO:0000256" key="1">
    <source>
        <dbReference type="ARBA" id="ARBA00022491"/>
    </source>
</evidence>
<proteinExistence type="predicted"/>
<evidence type="ECO:0000313" key="7">
    <source>
        <dbReference type="Proteomes" id="UP001356095"/>
    </source>
</evidence>
<name>A0ABU7K5T4_9ACTN</name>
<reference evidence="6 7" key="1">
    <citation type="submission" date="2023-08" db="EMBL/GenBank/DDBJ databases">
        <authorList>
            <person name="Girao M."/>
            <person name="Carvalho M.F."/>
        </authorList>
    </citation>
    <scope>NUCLEOTIDE SEQUENCE [LARGE SCALE GENOMIC DNA]</scope>
    <source>
        <strain evidence="6 7">CT-R113</strain>
    </source>
</reference>
<organism evidence="6 7">
    <name type="scientific">Nocardiopsis codii</name>
    <dbReference type="NCBI Taxonomy" id="3065942"/>
    <lineage>
        <taxon>Bacteria</taxon>
        <taxon>Bacillati</taxon>
        <taxon>Actinomycetota</taxon>
        <taxon>Actinomycetes</taxon>
        <taxon>Streptosporangiales</taxon>
        <taxon>Nocardiopsidaceae</taxon>
        <taxon>Nocardiopsis</taxon>
    </lineage>
</organism>
<keyword evidence="7" id="KW-1185">Reference proteome</keyword>
<keyword evidence="1" id="KW-0678">Repressor</keyword>
<dbReference type="PROSITE" id="PS50937">
    <property type="entry name" value="HTH_MERR_2"/>
    <property type="match status" value="1"/>
</dbReference>
<dbReference type="RefSeq" id="WP_330091404.1">
    <property type="nucleotide sequence ID" value="NZ_JAUZMY010000008.1"/>
</dbReference>
<dbReference type="PANTHER" id="PTHR30204:SF69">
    <property type="entry name" value="MERR-FAMILY TRANSCRIPTIONAL REGULATOR"/>
    <property type="match status" value="1"/>
</dbReference>
<gene>
    <name evidence="6" type="ORF">Q8791_10280</name>
</gene>
<evidence type="ECO:0000256" key="3">
    <source>
        <dbReference type="ARBA" id="ARBA00023125"/>
    </source>
</evidence>
<evidence type="ECO:0000256" key="4">
    <source>
        <dbReference type="ARBA" id="ARBA00023163"/>
    </source>
</evidence>
<dbReference type="Gene3D" id="1.10.1660.10">
    <property type="match status" value="1"/>
</dbReference>
<dbReference type="EMBL" id="JAUZMY010000008">
    <property type="protein sequence ID" value="MEE2037606.1"/>
    <property type="molecule type" value="Genomic_DNA"/>
</dbReference>
<dbReference type="Pfam" id="PF13411">
    <property type="entry name" value="MerR_1"/>
    <property type="match status" value="1"/>
</dbReference>
<feature type="domain" description="HTH merR-type" evidence="5">
    <location>
        <begin position="1"/>
        <end position="72"/>
    </location>
</feature>
<evidence type="ECO:0000256" key="2">
    <source>
        <dbReference type="ARBA" id="ARBA00023015"/>
    </source>
</evidence>
<protein>
    <submittedName>
        <fullName evidence="6">MerR family transcriptional regulator</fullName>
    </submittedName>
</protein>
<dbReference type="Proteomes" id="UP001356095">
    <property type="component" value="Unassembled WGS sequence"/>
</dbReference>
<evidence type="ECO:0000313" key="6">
    <source>
        <dbReference type="EMBL" id="MEE2037606.1"/>
    </source>
</evidence>
<dbReference type="PANTHER" id="PTHR30204">
    <property type="entry name" value="REDOX-CYCLING DRUG-SENSING TRANSCRIPTIONAL ACTIVATOR SOXR"/>
    <property type="match status" value="1"/>
</dbReference>
<dbReference type="InterPro" id="IPR009061">
    <property type="entry name" value="DNA-bd_dom_put_sf"/>
</dbReference>
<dbReference type="InterPro" id="IPR047057">
    <property type="entry name" value="MerR_fam"/>
</dbReference>
<accession>A0ABU7K5T4</accession>
<keyword evidence="2" id="KW-0805">Transcription regulation</keyword>
<comment type="caution">
    <text evidence="6">The sequence shown here is derived from an EMBL/GenBank/DDBJ whole genome shotgun (WGS) entry which is preliminary data.</text>
</comment>
<keyword evidence="3" id="KW-0238">DNA-binding</keyword>
<keyword evidence="4" id="KW-0804">Transcription</keyword>
<dbReference type="InterPro" id="IPR000551">
    <property type="entry name" value="MerR-type_HTH_dom"/>
</dbReference>
<sequence length="289" mass="31757">MSLFIKEFSEISELSPQTLRFYHSEGLLVPATVDEETGYRYYEVEQVEKAMLVTALRGAGMSVKDVRLALEAPDTAIELLQEHTEAVHRRRAAEDEAIDTARELLVSWPEVQRKQAPRTTVLWRAVPPVAEEKKRGQPHLYDWGGVADNATAVVEELGALAEEHGATVAGTPWFSMGGENGEQRKRALALEGSHPHWLANIPVSADADVLAALAEKVDVQSFGARDELSIHMPGRNSAAKFVMAQVRLSIHEPPEGYFAAPAETRHLLHGDGIETTMPLRLISEAEGLA</sequence>
<evidence type="ECO:0000259" key="5">
    <source>
        <dbReference type="PROSITE" id="PS50937"/>
    </source>
</evidence>
<dbReference type="SMART" id="SM00422">
    <property type="entry name" value="HTH_MERR"/>
    <property type="match status" value="1"/>
</dbReference>